<dbReference type="PANTHER" id="PTHR13780:SF36">
    <property type="entry name" value="CBS DOMAIN-CONTAINING PROTEIN"/>
    <property type="match status" value="1"/>
</dbReference>
<accession>A0ABR1C901</accession>
<dbReference type="InterPro" id="IPR050511">
    <property type="entry name" value="AMPK_gamma/SDS23_families"/>
</dbReference>
<dbReference type="SMART" id="SM00116">
    <property type="entry name" value="CBS"/>
    <property type="match status" value="4"/>
</dbReference>
<dbReference type="InterPro" id="IPR000644">
    <property type="entry name" value="CBS_dom"/>
</dbReference>
<keyword evidence="2" id="KW-0677">Repeat</keyword>
<evidence type="ECO:0000256" key="4">
    <source>
        <dbReference type="ARBA" id="ARBA00025878"/>
    </source>
</evidence>
<protein>
    <recommendedName>
        <fullName evidence="6">CBS domain-containing protein</fullName>
    </recommendedName>
</protein>
<dbReference type="CDD" id="cd02205">
    <property type="entry name" value="CBS_pair_SF"/>
    <property type="match status" value="1"/>
</dbReference>
<feature type="domain" description="CBS" evidence="6">
    <location>
        <begin position="230"/>
        <end position="288"/>
    </location>
</feature>
<dbReference type="PROSITE" id="PS51371">
    <property type="entry name" value="CBS"/>
    <property type="match status" value="3"/>
</dbReference>
<evidence type="ECO:0000256" key="3">
    <source>
        <dbReference type="ARBA" id="ARBA00023122"/>
    </source>
</evidence>
<gene>
    <name evidence="7" type="primary">Necator_chrII.g5848</name>
    <name evidence="7" type="ORF">RB195_018055</name>
</gene>
<dbReference type="EMBL" id="JAVFWL010000002">
    <property type="protein sequence ID" value="KAK6734635.1"/>
    <property type="molecule type" value="Genomic_DNA"/>
</dbReference>
<reference evidence="7 8" key="1">
    <citation type="submission" date="2023-08" db="EMBL/GenBank/DDBJ databases">
        <title>A Necator americanus chromosomal reference genome.</title>
        <authorList>
            <person name="Ilik V."/>
            <person name="Petrzelkova K.J."/>
            <person name="Pardy F."/>
            <person name="Fuh T."/>
            <person name="Niatou-Singa F.S."/>
            <person name="Gouil Q."/>
            <person name="Baker L."/>
            <person name="Ritchie M.E."/>
            <person name="Jex A.R."/>
            <person name="Gazzola D."/>
            <person name="Li H."/>
            <person name="Toshio Fujiwara R."/>
            <person name="Zhan B."/>
            <person name="Aroian R.V."/>
            <person name="Pafco B."/>
            <person name="Schwarz E.M."/>
        </authorList>
    </citation>
    <scope>NUCLEOTIDE SEQUENCE [LARGE SCALE GENOMIC DNA]</scope>
    <source>
        <strain evidence="7 8">Aroian</strain>
        <tissue evidence="7">Whole animal</tissue>
    </source>
</reference>
<feature type="domain" description="CBS" evidence="6">
    <location>
        <begin position="378"/>
        <end position="436"/>
    </location>
</feature>
<feature type="domain" description="CBS" evidence="6">
    <location>
        <begin position="307"/>
        <end position="364"/>
    </location>
</feature>
<evidence type="ECO:0000256" key="5">
    <source>
        <dbReference type="PROSITE-ProRule" id="PRU00703"/>
    </source>
</evidence>
<dbReference type="PANTHER" id="PTHR13780">
    <property type="entry name" value="AMP-ACTIVATED PROTEIN KINASE, GAMMA REGULATORY SUBUNIT"/>
    <property type="match status" value="1"/>
</dbReference>
<dbReference type="SUPFAM" id="SSF54631">
    <property type="entry name" value="CBS-domain pair"/>
    <property type="match status" value="2"/>
</dbReference>
<sequence length="443" mass="49014">MSQLSHRLARPTIHGNGPCNIYCQEPVNDAESGHAVNVRRRFNSGSVQRPPSILSGLRGLVGRPRSESLSTQLQKKPVKLKKVQVNGCTLSSVYDLREGDEGSSDLYDDDWAFRRPRSNSSDFLILRKTSRPLSVDVVGLVDSQSDPYRQYMRVVDCYELAPPTGNVIALDKSIKVDRAFSALCEQNVRAGLVWDSSQQRIAALVTLTDFIMYLRDNASKCSTSEVGELISNSSLVTVSADAKIIEACEEFCLHRVHRIIVRDTQSGDILYLLTIKRVLQAIHKQNRSLHFAQWLSCPIKDSGVGTWEKTIHSVTLTDCLDDVAVTLLSQQLSSLPVIDENGKACDVVTKADIAMALMEASSPQRFLADTAVSAVLGRRPAPAFIRPQDTVGKVLDALLEASHMRCVFIVDDHLRPIACVSQSDVISHLIYDEAPFQKSREPL</sequence>
<dbReference type="Gene3D" id="3.10.580.10">
    <property type="entry name" value="CBS-domain"/>
    <property type="match status" value="2"/>
</dbReference>
<organism evidence="7 8">
    <name type="scientific">Necator americanus</name>
    <name type="common">Human hookworm</name>
    <dbReference type="NCBI Taxonomy" id="51031"/>
    <lineage>
        <taxon>Eukaryota</taxon>
        <taxon>Metazoa</taxon>
        <taxon>Ecdysozoa</taxon>
        <taxon>Nematoda</taxon>
        <taxon>Chromadorea</taxon>
        <taxon>Rhabditida</taxon>
        <taxon>Rhabditina</taxon>
        <taxon>Rhabditomorpha</taxon>
        <taxon>Strongyloidea</taxon>
        <taxon>Ancylostomatidae</taxon>
        <taxon>Bunostominae</taxon>
        <taxon>Necator</taxon>
    </lineage>
</organism>
<dbReference type="Pfam" id="PF00571">
    <property type="entry name" value="CBS"/>
    <property type="match status" value="2"/>
</dbReference>
<keyword evidence="3 5" id="KW-0129">CBS domain</keyword>
<name>A0ABR1C901_NECAM</name>
<comment type="subunit">
    <text evidence="4">AMPK is a heterotrimer of an alpha catalytic subunit (PRKAA1 or PRKAA2), a beta (PRKAB1 or PRKAB2) and a gamma non-catalytic subunits (PRKAG1, PRKAG2 or PRKAG3). Interacts with FNIP1 and FNIP2.</text>
</comment>
<dbReference type="Proteomes" id="UP001303046">
    <property type="component" value="Unassembled WGS sequence"/>
</dbReference>
<evidence type="ECO:0000259" key="6">
    <source>
        <dbReference type="PROSITE" id="PS51371"/>
    </source>
</evidence>
<evidence type="ECO:0000256" key="1">
    <source>
        <dbReference type="ARBA" id="ARBA00006750"/>
    </source>
</evidence>
<evidence type="ECO:0000256" key="2">
    <source>
        <dbReference type="ARBA" id="ARBA00022737"/>
    </source>
</evidence>
<dbReference type="InterPro" id="IPR046342">
    <property type="entry name" value="CBS_dom_sf"/>
</dbReference>
<comment type="caution">
    <text evidence="7">The sequence shown here is derived from an EMBL/GenBank/DDBJ whole genome shotgun (WGS) entry which is preliminary data.</text>
</comment>
<evidence type="ECO:0000313" key="7">
    <source>
        <dbReference type="EMBL" id="KAK6734635.1"/>
    </source>
</evidence>
<evidence type="ECO:0000313" key="8">
    <source>
        <dbReference type="Proteomes" id="UP001303046"/>
    </source>
</evidence>
<proteinExistence type="inferred from homology"/>
<keyword evidence="8" id="KW-1185">Reference proteome</keyword>
<comment type="similarity">
    <text evidence="1">Belongs to the 5'-AMP-activated protein kinase gamma subunit family.</text>
</comment>